<feature type="compositionally biased region" description="Polar residues" evidence="1">
    <location>
        <begin position="401"/>
        <end position="421"/>
    </location>
</feature>
<feature type="compositionally biased region" description="Polar residues" evidence="1">
    <location>
        <begin position="442"/>
        <end position="458"/>
    </location>
</feature>
<feature type="region of interest" description="Disordered" evidence="1">
    <location>
        <begin position="58"/>
        <end position="102"/>
    </location>
</feature>
<dbReference type="Proteomes" id="UP000007494">
    <property type="component" value="Chromosome XI"/>
</dbReference>
<dbReference type="PANTHER" id="PTHR36749">
    <property type="entry name" value="F7O18.3 PROTEIN"/>
    <property type="match status" value="1"/>
</dbReference>
<feature type="region of interest" description="Disordered" evidence="1">
    <location>
        <begin position="216"/>
        <end position="240"/>
    </location>
</feature>
<feature type="compositionally biased region" description="Acidic residues" evidence="1">
    <location>
        <begin position="506"/>
        <end position="521"/>
    </location>
</feature>
<protein>
    <submittedName>
        <fullName evidence="2">Uncharacterized protein</fullName>
    </submittedName>
</protein>
<dbReference type="EMBL" id="FR823392">
    <property type="protein sequence ID" value="CBZ55335.1"/>
    <property type="molecule type" value="Genomic_DNA"/>
</dbReference>
<feature type="region of interest" description="Disordered" evidence="1">
    <location>
        <begin position="262"/>
        <end position="297"/>
    </location>
</feature>
<feature type="compositionally biased region" description="Basic and acidic residues" evidence="1">
    <location>
        <begin position="463"/>
        <end position="475"/>
    </location>
</feature>
<dbReference type="AlphaFoldDB" id="F0VNN9"/>
<feature type="compositionally biased region" description="Basic and acidic residues" evidence="1">
    <location>
        <begin position="422"/>
        <end position="433"/>
    </location>
</feature>
<feature type="region of interest" description="Disordered" evidence="1">
    <location>
        <begin position="347"/>
        <end position="522"/>
    </location>
</feature>
<dbReference type="GeneID" id="13440748"/>
<gene>
    <name evidence="3" type="ORF">BN1204_057580</name>
    <name evidence="2" type="ORF">NCLIV_057580</name>
</gene>
<evidence type="ECO:0000313" key="4">
    <source>
        <dbReference type="Proteomes" id="UP000007494"/>
    </source>
</evidence>
<evidence type="ECO:0000313" key="2">
    <source>
        <dbReference type="EMBL" id="CBZ55335.1"/>
    </source>
</evidence>
<feature type="compositionally biased region" description="Acidic residues" evidence="1">
    <location>
        <begin position="352"/>
        <end position="367"/>
    </location>
</feature>
<evidence type="ECO:0000256" key="1">
    <source>
        <dbReference type="SAM" id="MobiDB-lite"/>
    </source>
</evidence>
<organism evidence="2 4">
    <name type="scientific">Neospora caninum (strain Liverpool)</name>
    <dbReference type="NCBI Taxonomy" id="572307"/>
    <lineage>
        <taxon>Eukaryota</taxon>
        <taxon>Sar</taxon>
        <taxon>Alveolata</taxon>
        <taxon>Apicomplexa</taxon>
        <taxon>Conoidasida</taxon>
        <taxon>Coccidia</taxon>
        <taxon>Eucoccidiorida</taxon>
        <taxon>Eimeriorina</taxon>
        <taxon>Sarcocystidae</taxon>
        <taxon>Neospora</taxon>
    </lineage>
</organism>
<dbReference type="PANTHER" id="PTHR36749:SF1">
    <property type="entry name" value="F7O18.3 PROTEIN"/>
    <property type="match status" value="1"/>
</dbReference>
<dbReference type="RefSeq" id="XP_003885363.1">
    <property type="nucleotide sequence ID" value="XM_003885314.1"/>
</dbReference>
<evidence type="ECO:0000313" key="3">
    <source>
        <dbReference type="EMBL" id="CEL70067.1"/>
    </source>
</evidence>
<reference evidence="4" key="3">
    <citation type="journal article" date="2012" name="PLoS Pathog.">
        <title>Comparative genomics of the apicomplexan parasites Toxoplasma gondii and Neospora caninum: Coccidia differing in host range and transmission strategy.</title>
        <authorList>
            <person name="Reid A.J."/>
            <person name="Vermont S.J."/>
            <person name="Cotton J.A."/>
            <person name="Harris D."/>
            <person name="Hill-Cawthorne G.A."/>
            <person name="Konen-Waisman S."/>
            <person name="Latham S.M."/>
            <person name="Mourier T."/>
            <person name="Norton R."/>
            <person name="Quail M.A."/>
            <person name="Sanders M."/>
            <person name="Shanmugam D."/>
            <person name="Sohal A."/>
            <person name="Wasmuth J.D."/>
            <person name="Brunk B."/>
            <person name="Grigg M.E."/>
            <person name="Howard J.C."/>
            <person name="Parkinson J."/>
            <person name="Roos D.S."/>
            <person name="Trees A.J."/>
            <person name="Berriman M."/>
            <person name="Pain A."/>
            <person name="Wastling J.M."/>
        </authorList>
    </citation>
    <scope>NUCLEOTIDE SEQUENCE [LARGE SCALE GENOMIC DNA]</scope>
    <source>
        <strain evidence="4">Liverpool</strain>
    </source>
</reference>
<feature type="compositionally biased region" description="Basic and acidic residues" evidence="1">
    <location>
        <begin position="284"/>
        <end position="293"/>
    </location>
</feature>
<accession>F0VNN9</accession>
<dbReference type="InParanoid" id="F0VNN9"/>
<dbReference type="OMA" id="IRARNIW"/>
<dbReference type="OrthoDB" id="361409at2759"/>
<reference evidence="2" key="2">
    <citation type="submission" date="2011-03" db="EMBL/GenBank/DDBJ databases">
        <title>Comparative genomics and transcriptomics of Neospora caninum and Toxoplasma gondii.</title>
        <authorList>
            <person name="Reid A.J."/>
            <person name="Sohal A."/>
            <person name="Harris D."/>
            <person name="Quail M."/>
            <person name="Sanders M."/>
            <person name="Berriman M."/>
            <person name="Wastling J.M."/>
            <person name="Pain A."/>
        </authorList>
    </citation>
    <scope>NUCLEOTIDE SEQUENCE</scope>
    <source>
        <strain evidence="2">Liverpool</strain>
    </source>
</reference>
<dbReference type="EMBL" id="LN714486">
    <property type="protein sequence ID" value="CEL70067.1"/>
    <property type="molecule type" value="Genomic_DNA"/>
</dbReference>
<keyword evidence="4" id="KW-1185">Reference proteome</keyword>
<name>F0VNN9_NEOCL</name>
<dbReference type="eggNOG" id="ENOG502SSZW">
    <property type="taxonomic scope" value="Eukaryota"/>
</dbReference>
<dbReference type="VEuPathDB" id="ToxoDB:NCLIV_057580"/>
<reference evidence="3" key="4">
    <citation type="journal article" date="2015" name="PLoS ONE">
        <title>Comprehensive Evaluation of Toxoplasma gondii VEG and Neospora caninum LIV Genomes with Tachyzoite Stage Transcriptome and Proteome Defines Novel Transcript Features.</title>
        <authorList>
            <person name="Ramaprasad A."/>
            <person name="Mourier T."/>
            <person name="Naeem R."/>
            <person name="Malas T.B."/>
            <person name="Moussa E."/>
            <person name="Panigrahi A."/>
            <person name="Vermont S.J."/>
            <person name="Otto T.D."/>
            <person name="Wastling J."/>
            <person name="Pain A."/>
        </authorList>
    </citation>
    <scope>NUCLEOTIDE SEQUENCE</scope>
    <source>
        <strain evidence="3">Liverpool</strain>
    </source>
</reference>
<reference evidence="2" key="1">
    <citation type="submission" date="2011-02" db="EMBL/GenBank/DDBJ databases">
        <authorList>
            <person name="Aslett M."/>
        </authorList>
    </citation>
    <scope>NUCLEOTIDE SEQUENCE</scope>
    <source>
        <strain evidence="2">Liverpool</strain>
    </source>
</reference>
<sequence>MSSIRERQAEQTSLLGRSRAERLLDGIYQRQKKYLLQQRRRAAAEAASRIVLPDEKRRRLVLPETPSPSTDAASAQKGKAKLRARASQHDAATPSASGPKSVEDAVATLQRHMWKRAKFPKAVKLLQQLWQSHFSSSTKRCLFAGFLTAASTETCVNASEGRTEIQTFFRETIEPLLQSERRKRQDLALHLDRVRAARTKARQAVLQAQLATVVMPRDSAGGKRHHNGSREDRDSGKQATVAAVAQAAAALVVGLEDAKRRLEGQKAQAPGGDPRDGVGSTQGDRGDAVKAEAQDEVELSDEEKELLEILQLRCKTHLLLFTDDPFQFNQQVAELRRTVDAIAESVEAAAAEGEEPEEDEEGTDDPAPEAGRQNSPVGADSAPLPGGPGAKFVEASASLPGDSTVSSSPVSPAKATDSSHSGLREEEERRGKEACQALASGATGSHTEVSSPKSSATPGQARETGDDQPDNRAEQQRMPASSSEQEEEKGENEMPTPSDPETPDCAGEDPDSEDLDEEMFESPEVKWPLPLKKSELLNLMRCFFIDCLATVFTYRNLSWARASIEQLFQHVYLHRSIFTESDQGQISLWQAQLKVAHKTATNITALGIGEAAHPVQDGRDERISTVHGSIVWSAKQMGC</sequence>
<proteinExistence type="predicted"/>